<keyword evidence="1" id="KW-0472">Membrane</keyword>
<keyword evidence="3" id="KW-1185">Reference proteome</keyword>
<protein>
    <submittedName>
        <fullName evidence="2">Uncharacterized protein</fullName>
    </submittedName>
</protein>
<reference evidence="2 3" key="1">
    <citation type="submission" date="2017-11" db="EMBL/GenBank/DDBJ databases">
        <title>Genome sequence of Entomoplasma melaleucae M1 (ATCC 49191).</title>
        <authorList>
            <person name="Lo W.-S."/>
            <person name="Gasparich G.E."/>
            <person name="Kuo C.-H."/>
        </authorList>
    </citation>
    <scope>NUCLEOTIDE SEQUENCE [LARGE SCALE GENOMIC DNA]</scope>
    <source>
        <strain evidence="2 3">M1</strain>
    </source>
</reference>
<dbReference type="KEGG" id="eml:EMELA_v1c08450"/>
<dbReference type="Proteomes" id="UP000231896">
    <property type="component" value="Chromosome"/>
</dbReference>
<dbReference type="EMBL" id="CP024964">
    <property type="protein sequence ID" value="ATZ18329.1"/>
    <property type="molecule type" value="Genomic_DNA"/>
</dbReference>
<keyword evidence="1" id="KW-1133">Transmembrane helix</keyword>
<dbReference type="AlphaFoldDB" id="A0A2K8NWY6"/>
<evidence type="ECO:0000256" key="1">
    <source>
        <dbReference type="SAM" id="Phobius"/>
    </source>
</evidence>
<sequence length="223" mass="26559">MIILLISLLSILNKFLDNYSWKNFISYINKNLNKDIVEIFLSKGFFKISIILITIITPMIILKIINLINMKNDFKKYKIHILKNEIQNLKTINKIYKKCIIKPNIISWLLIPFYIINGIFIGTIYAINDIYNNFRKRFAWNVNMIAFCLATVSIVLLLLYVTNLFLLKFSRNNIDKYYGYKIKNTIIHSDHALVYELNEFPAFCKKMRYHNLWEPIIYVLIIV</sequence>
<feature type="transmembrane region" description="Helical" evidence="1">
    <location>
        <begin position="48"/>
        <end position="68"/>
    </location>
</feature>
<feature type="transmembrane region" description="Helical" evidence="1">
    <location>
        <begin position="105"/>
        <end position="127"/>
    </location>
</feature>
<keyword evidence="1" id="KW-0812">Transmembrane</keyword>
<proteinExistence type="predicted"/>
<evidence type="ECO:0000313" key="3">
    <source>
        <dbReference type="Proteomes" id="UP000231896"/>
    </source>
</evidence>
<name>A0A2K8NWY6_9MOLU</name>
<gene>
    <name evidence="2" type="ORF">EMELA_v1c08450</name>
</gene>
<organism evidence="2 3">
    <name type="scientific">Mesoplasma melaleucae</name>
    <dbReference type="NCBI Taxonomy" id="81459"/>
    <lineage>
        <taxon>Bacteria</taxon>
        <taxon>Bacillati</taxon>
        <taxon>Mycoplasmatota</taxon>
        <taxon>Mollicutes</taxon>
        <taxon>Entomoplasmatales</taxon>
        <taxon>Entomoplasmataceae</taxon>
        <taxon>Mesoplasma</taxon>
    </lineage>
</organism>
<evidence type="ECO:0000313" key="2">
    <source>
        <dbReference type="EMBL" id="ATZ18329.1"/>
    </source>
</evidence>
<feature type="transmembrane region" description="Helical" evidence="1">
    <location>
        <begin position="139"/>
        <end position="161"/>
    </location>
</feature>
<accession>A0A2K8NWY6</accession>